<evidence type="ECO:0000313" key="6">
    <source>
        <dbReference type="Proteomes" id="UP000251545"/>
    </source>
</evidence>
<comment type="cofactor">
    <cofactor evidence="1">
        <name>Mg(2+)</name>
        <dbReference type="ChEBI" id="CHEBI:18420"/>
    </cofactor>
</comment>
<dbReference type="InterPro" id="IPR013342">
    <property type="entry name" value="Mandelate_racemase_C"/>
</dbReference>
<dbReference type="CDD" id="cd03316">
    <property type="entry name" value="MR_like"/>
    <property type="match status" value="1"/>
</dbReference>
<evidence type="ECO:0000259" key="4">
    <source>
        <dbReference type="SMART" id="SM00922"/>
    </source>
</evidence>
<organism evidence="5 6">
    <name type="scientific">Jejuia pallidilutea</name>
    <dbReference type="NCBI Taxonomy" id="504487"/>
    <lineage>
        <taxon>Bacteria</taxon>
        <taxon>Pseudomonadati</taxon>
        <taxon>Bacteroidota</taxon>
        <taxon>Flavobacteriia</taxon>
        <taxon>Flavobacteriales</taxon>
        <taxon>Flavobacteriaceae</taxon>
        <taxon>Jejuia</taxon>
    </lineage>
</organism>
<dbReference type="Pfam" id="PF13378">
    <property type="entry name" value="MR_MLE_C"/>
    <property type="match status" value="1"/>
</dbReference>
<dbReference type="Gene3D" id="3.20.20.120">
    <property type="entry name" value="Enolase-like C-terminal domain"/>
    <property type="match status" value="1"/>
</dbReference>
<dbReference type="Gene3D" id="3.30.390.10">
    <property type="entry name" value="Enolase-like, N-terminal domain"/>
    <property type="match status" value="1"/>
</dbReference>
<dbReference type="PANTHER" id="PTHR13794:SF58">
    <property type="entry name" value="MITOCHONDRIAL ENOLASE SUPERFAMILY MEMBER 1"/>
    <property type="match status" value="1"/>
</dbReference>
<dbReference type="SUPFAM" id="SSF54826">
    <property type="entry name" value="Enolase N-terminal domain-like"/>
    <property type="match status" value="1"/>
</dbReference>
<dbReference type="AlphaFoldDB" id="A0A362X447"/>
<dbReference type="InterPro" id="IPR029065">
    <property type="entry name" value="Enolase_C-like"/>
</dbReference>
<dbReference type="SUPFAM" id="SSF51604">
    <property type="entry name" value="Enolase C-terminal domain-like"/>
    <property type="match status" value="1"/>
</dbReference>
<proteinExistence type="predicted"/>
<keyword evidence="2" id="KW-0479">Metal-binding</keyword>
<gene>
    <name evidence="5" type="ORF">CLV33_101428</name>
</gene>
<dbReference type="EMBL" id="PVEO01000001">
    <property type="protein sequence ID" value="PQV51504.1"/>
    <property type="molecule type" value="Genomic_DNA"/>
</dbReference>
<dbReference type="InterPro" id="IPR046945">
    <property type="entry name" value="RHMD-like"/>
</dbReference>
<accession>A0A362X447</accession>
<evidence type="ECO:0000256" key="3">
    <source>
        <dbReference type="ARBA" id="ARBA00022842"/>
    </source>
</evidence>
<dbReference type="GO" id="GO:0016854">
    <property type="term" value="F:racemase and epimerase activity"/>
    <property type="evidence" value="ECO:0007669"/>
    <property type="project" value="UniProtKB-ARBA"/>
</dbReference>
<dbReference type="SMART" id="SM00922">
    <property type="entry name" value="MR_MLE"/>
    <property type="match status" value="1"/>
</dbReference>
<dbReference type="SFLD" id="SFLDS00001">
    <property type="entry name" value="Enolase"/>
    <property type="match status" value="1"/>
</dbReference>
<dbReference type="GO" id="GO:0016836">
    <property type="term" value="F:hydro-lyase activity"/>
    <property type="evidence" value="ECO:0007669"/>
    <property type="project" value="TreeGrafter"/>
</dbReference>
<sequence length="392" mass="44457">MHQYNKLQNKPIEIKNVHTIDDELFIIKKIRLRTIFPIIAKRPFFDATMGPFQKFKMGILEITDDEGFTGECEFPVNEFNLLQDVFAPILLNNTSLSYKKLHEKLYWNIRNDGFRGNSALALGHLDRVFYDLAAKRNNQPLYQYLGVNQSFVEAYGSGGGTNLQGDELLKECLKWEKDGYDIIKMKFGGLHTSIKEDIDRICFVRNLLKPETKLAVDANQSMSLKKSLEFVKALEGLDIAWLEEPIHSASLKEIAILCKASSVPISYGESERSSKVFPSIVDAGVKHLQPIVGHISCFKDWLEIGKMALEKKLQFSGGGNSFYNCQFVAAAGNGVILEYLEPVMAAFAEVFLTKPTVKHGQFHFPDAPGLGITIDWKRLEKEKRIIDDKIWK</sequence>
<protein>
    <submittedName>
        <fullName evidence="5">L-alanine-DL-glutamate epimerase-like enolase superfamily enzyme</fullName>
    </submittedName>
</protein>
<dbReference type="PANTHER" id="PTHR13794">
    <property type="entry name" value="ENOLASE SUPERFAMILY, MANDELATE RACEMASE"/>
    <property type="match status" value="1"/>
</dbReference>
<evidence type="ECO:0000256" key="2">
    <source>
        <dbReference type="ARBA" id="ARBA00022723"/>
    </source>
</evidence>
<reference evidence="5 6" key="1">
    <citation type="submission" date="2018-02" db="EMBL/GenBank/DDBJ databases">
        <title>Genomic Encyclopedia of Archaeal and Bacterial Type Strains, Phase II (KMG-II): from individual species to whole genera.</title>
        <authorList>
            <person name="Goeker M."/>
        </authorList>
    </citation>
    <scope>NUCLEOTIDE SEQUENCE [LARGE SCALE GENOMIC DNA]</scope>
    <source>
        <strain evidence="5 6">DSM 21165</strain>
    </source>
</reference>
<dbReference type="RefSeq" id="WP_105472513.1">
    <property type="nucleotide sequence ID" value="NZ_PVEO01000001.1"/>
</dbReference>
<evidence type="ECO:0000313" key="5">
    <source>
        <dbReference type="EMBL" id="PQV51504.1"/>
    </source>
</evidence>
<dbReference type="Proteomes" id="UP000251545">
    <property type="component" value="Unassembled WGS sequence"/>
</dbReference>
<dbReference type="InterPro" id="IPR029017">
    <property type="entry name" value="Enolase-like_N"/>
</dbReference>
<evidence type="ECO:0000256" key="1">
    <source>
        <dbReference type="ARBA" id="ARBA00001946"/>
    </source>
</evidence>
<keyword evidence="3" id="KW-0460">Magnesium</keyword>
<feature type="domain" description="Mandelate racemase/muconate lactonizing enzyme C-terminal" evidence="4">
    <location>
        <begin position="165"/>
        <end position="264"/>
    </location>
</feature>
<dbReference type="GO" id="GO:0000287">
    <property type="term" value="F:magnesium ion binding"/>
    <property type="evidence" value="ECO:0007669"/>
    <property type="project" value="TreeGrafter"/>
</dbReference>
<name>A0A362X447_9FLAO</name>
<dbReference type="GO" id="GO:0016052">
    <property type="term" value="P:carbohydrate catabolic process"/>
    <property type="evidence" value="ECO:0007669"/>
    <property type="project" value="TreeGrafter"/>
</dbReference>
<dbReference type="InterPro" id="IPR036849">
    <property type="entry name" value="Enolase-like_C_sf"/>
</dbReference>
<comment type="caution">
    <text evidence="5">The sequence shown here is derived from an EMBL/GenBank/DDBJ whole genome shotgun (WGS) entry which is preliminary data.</text>
</comment>